<dbReference type="InterPro" id="IPR025132">
    <property type="entry name" value="DUF4058"/>
</dbReference>
<name>A0A7M2WRW5_9BACT</name>
<evidence type="ECO:0000313" key="2">
    <source>
        <dbReference type="Proteomes" id="UP000593765"/>
    </source>
</evidence>
<protein>
    <submittedName>
        <fullName evidence="1">DUF4058 family protein</fullName>
    </submittedName>
</protein>
<keyword evidence="2" id="KW-1185">Reference proteome</keyword>
<reference evidence="1 2" key="1">
    <citation type="submission" date="2020-10" db="EMBL/GenBank/DDBJ databases">
        <title>Wide distribution of Phycisphaera-like planctomycetes from WD2101 soil group in peatlands and genome analysis of the first cultivated representative.</title>
        <authorList>
            <person name="Dedysh S.N."/>
            <person name="Beletsky A.V."/>
            <person name="Ivanova A."/>
            <person name="Kulichevskaya I.S."/>
            <person name="Suzina N.E."/>
            <person name="Philippov D.A."/>
            <person name="Rakitin A.L."/>
            <person name="Mardanov A.V."/>
            <person name="Ravin N.V."/>
        </authorList>
    </citation>
    <scope>NUCLEOTIDE SEQUENCE [LARGE SCALE GENOMIC DNA]</scope>
    <source>
        <strain evidence="1 2">M1803</strain>
    </source>
</reference>
<sequence>MDPYLENPDLWPDVHHGLIGTIKRLLSAKLRTSNYVARVELRTFMFDDDDPASEIYVIPDARVVLRNPEAIKVGDGRTSGGTAVIDQRISPAIDVTELSPAVAQERFIEIRDASNRQVVTVIELVSPSNKRAGSAGRRSFLKKRKDVTESNCSWLEIDLLRDGAPTISFPSIPSTAYRAYQDRTTADGRRRWLWSFGIREPLPVIGVPLRPGESDVPLDLQEALTLAFTDADYDLDTDYRVPPNPPLSNEDAQWASKLLRAKGVIT</sequence>
<dbReference type="Proteomes" id="UP000593765">
    <property type="component" value="Chromosome"/>
</dbReference>
<evidence type="ECO:0000313" key="1">
    <source>
        <dbReference type="EMBL" id="QOV87541.1"/>
    </source>
</evidence>
<proteinExistence type="predicted"/>
<dbReference type="Pfam" id="PF13267">
    <property type="entry name" value="DUF4058"/>
    <property type="match status" value="1"/>
</dbReference>
<dbReference type="AlphaFoldDB" id="A0A7M2WRW5"/>
<dbReference type="EMBL" id="CP063458">
    <property type="protein sequence ID" value="QOV87541.1"/>
    <property type="molecule type" value="Genomic_DNA"/>
</dbReference>
<dbReference type="KEGG" id="hbs:IPV69_14715"/>
<gene>
    <name evidence="1" type="ORF">IPV69_14715</name>
</gene>
<accession>A0A7M2WRW5</accession>
<organism evidence="1 2">
    <name type="scientific">Humisphaera borealis</name>
    <dbReference type="NCBI Taxonomy" id="2807512"/>
    <lineage>
        <taxon>Bacteria</taxon>
        <taxon>Pseudomonadati</taxon>
        <taxon>Planctomycetota</taxon>
        <taxon>Phycisphaerae</taxon>
        <taxon>Tepidisphaerales</taxon>
        <taxon>Tepidisphaeraceae</taxon>
        <taxon>Humisphaera</taxon>
    </lineage>
</organism>